<evidence type="ECO:0000259" key="1">
    <source>
        <dbReference type="Pfam" id="PF01208"/>
    </source>
</evidence>
<organism evidence="2 3">
    <name type="scientific">Candidatus Clostridium eludens</name>
    <dbReference type="NCBI Taxonomy" id="3381663"/>
    <lineage>
        <taxon>Bacteria</taxon>
        <taxon>Bacillati</taxon>
        <taxon>Bacillota</taxon>
        <taxon>Clostridia</taxon>
        <taxon>Eubacteriales</taxon>
        <taxon>Clostridiaceae</taxon>
        <taxon>Clostridium</taxon>
    </lineage>
</organism>
<proteinExistence type="predicted"/>
<dbReference type="CDD" id="cd03465">
    <property type="entry name" value="URO-D_like"/>
    <property type="match status" value="1"/>
</dbReference>
<dbReference type="EMBL" id="JBJHZX010000004">
    <property type="protein sequence ID" value="MFL0194715.1"/>
    <property type="molecule type" value="Genomic_DNA"/>
</dbReference>
<dbReference type="PANTHER" id="PTHR47099">
    <property type="entry name" value="METHYLCOBAMIDE:COM METHYLTRANSFERASE MTBA"/>
    <property type="match status" value="1"/>
</dbReference>
<dbReference type="Gene3D" id="3.20.20.210">
    <property type="match status" value="1"/>
</dbReference>
<dbReference type="InterPro" id="IPR000257">
    <property type="entry name" value="Uroporphyrinogen_deCOase"/>
</dbReference>
<protein>
    <submittedName>
        <fullName evidence="2">Uroporphyrinogen decarboxylase family protein</fullName>
    </submittedName>
</protein>
<evidence type="ECO:0000313" key="2">
    <source>
        <dbReference type="EMBL" id="MFL0194715.1"/>
    </source>
</evidence>
<dbReference type="Pfam" id="PF01208">
    <property type="entry name" value="URO-D"/>
    <property type="match status" value="1"/>
</dbReference>
<comment type="caution">
    <text evidence="2">The sequence shown here is derived from an EMBL/GenBank/DDBJ whole genome shotgun (WGS) entry which is preliminary data.</text>
</comment>
<sequence length="357" mass="39001">MISTIKIAKGGSKVEAKEIVKRALKREKTPRIPVTILSGGAWCFNSNGYSLKEALEMEPKAAANIIIETNEKVNSDIVWAASGYNNLIIGAIGGKLNFREKGVPDIVEPLIKDLSHVDKLDLSGIGEDKGIQNLLKVTEILKDRIGDKTMIGVSQWGPLTLAGQIVGIEKLMMGMIKDKQAVKELIDFTSELCYRYLALFVDAGVEIVSMSDMSASGDMISKKFFEEFAIPCLTKVTDKIKKKKADIYIMTHICGDVTKFLDLYPTIGVDLVSLDAKVDLSKAREVLHGKMAFGGNMGPVDVMKDSTPEGVKKACSDCIKKSGEKEGYVMMPGCDLPPDTPLENVKAMVEAAHNYKF</sequence>
<name>A0ABW8SIN0_9CLOT</name>
<dbReference type="RefSeq" id="WP_406790839.1">
    <property type="nucleotide sequence ID" value="NZ_JBJHZX010000004.1"/>
</dbReference>
<dbReference type="InterPro" id="IPR052024">
    <property type="entry name" value="Methanogen_methyltrans"/>
</dbReference>
<dbReference type="PANTHER" id="PTHR47099:SF1">
    <property type="entry name" value="METHYLCOBAMIDE:COM METHYLTRANSFERASE MTBA"/>
    <property type="match status" value="1"/>
</dbReference>
<dbReference type="InterPro" id="IPR038071">
    <property type="entry name" value="UROD/MetE-like_sf"/>
</dbReference>
<dbReference type="SUPFAM" id="SSF51726">
    <property type="entry name" value="UROD/MetE-like"/>
    <property type="match status" value="1"/>
</dbReference>
<keyword evidence="3" id="KW-1185">Reference proteome</keyword>
<feature type="domain" description="Uroporphyrinogen decarboxylase (URO-D)" evidence="1">
    <location>
        <begin position="17"/>
        <end position="355"/>
    </location>
</feature>
<gene>
    <name evidence="2" type="ORF">ACJDU8_03880</name>
</gene>
<reference evidence="2 3" key="1">
    <citation type="submission" date="2024-11" db="EMBL/GenBank/DDBJ databases">
        <authorList>
            <person name="Heng Y.C."/>
            <person name="Lim A.C.H."/>
            <person name="Lee J.K.Y."/>
            <person name="Kittelmann S."/>
        </authorList>
    </citation>
    <scope>NUCLEOTIDE SEQUENCE [LARGE SCALE GENOMIC DNA]</scope>
    <source>
        <strain evidence="2 3">WILCCON 0269</strain>
    </source>
</reference>
<dbReference type="Proteomes" id="UP001623660">
    <property type="component" value="Unassembled WGS sequence"/>
</dbReference>
<accession>A0ABW8SIN0</accession>
<evidence type="ECO:0000313" key="3">
    <source>
        <dbReference type="Proteomes" id="UP001623660"/>
    </source>
</evidence>